<dbReference type="SUPFAM" id="SSF51735">
    <property type="entry name" value="NAD(P)-binding Rossmann-fold domains"/>
    <property type="match status" value="1"/>
</dbReference>
<dbReference type="PANTHER" id="PTHR13812:SF19">
    <property type="entry name" value="KETIMINE REDUCTASE MU-CRYSTALLIN"/>
    <property type="match status" value="1"/>
</dbReference>
<evidence type="ECO:0000313" key="3">
    <source>
        <dbReference type="EMBL" id="SUA50989.1"/>
    </source>
</evidence>
<dbReference type="RefSeq" id="WP_018574183.1">
    <property type="nucleotide sequence ID" value="NZ_CP065725.1"/>
</dbReference>
<reference evidence="2 5" key="2">
    <citation type="submission" date="2020-12" db="EMBL/GenBank/DDBJ databases">
        <title>FDA dAtabase for Regulatory Grade micrObial Sequences (FDA-ARGOS): Supporting development and validation of Infectious Disease Dx tests.</title>
        <authorList>
            <person name="Sproer C."/>
            <person name="Gronow S."/>
            <person name="Severitt S."/>
            <person name="Schroder I."/>
            <person name="Tallon L."/>
            <person name="Sadzewicz L."/>
            <person name="Zhao X."/>
            <person name="Boylan J."/>
            <person name="Ott S."/>
            <person name="Bowen H."/>
            <person name="Vavikolanu K."/>
            <person name="Mehta A."/>
            <person name="Aluvathingal J."/>
            <person name="Nadendla S."/>
            <person name="Lowell S."/>
            <person name="Myers T."/>
            <person name="Yan Y."/>
            <person name="Sichtig H."/>
        </authorList>
    </citation>
    <scope>NUCLEOTIDE SEQUENCE [LARGE SCALE GENOMIC DNA]</scope>
    <source>
        <strain evidence="2 5">FDAARGOS_872</strain>
    </source>
</reference>
<dbReference type="AlphaFoldDB" id="A0A378XCR1"/>
<evidence type="ECO:0000313" key="4">
    <source>
        <dbReference type="Proteomes" id="UP000254603"/>
    </source>
</evidence>
<protein>
    <submittedName>
        <fullName evidence="2 3">Ornithine cyclodeaminase</fullName>
    </submittedName>
</protein>
<dbReference type="Proteomes" id="UP000254603">
    <property type="component" value="Unassembled WGS sequence"/>
</dbReference>
<dbReference type="FunFam" id="3.40.50.720:FF:000311">
    <property type="entry name" value="Ornithine cyclodeaminase"/>
    <property type="match status" value="1"/>
</dbReference>
<accession>A0A378XCR1</accession>
<sequence length="313" mass="34768">MKIFNTKDTIAGLPYPELIAAIKNMFIAQYTIPLRHIHPLDSRDKDASLLIMPAWQEDYLGIKHVLIYPNNAKRHQKQGLYSTYNLYDNDSGEPLAIMDGNVITCRRTAAASALAADYLARPDATKLLIVGAGNVAKELAYAYAAIRDIKQVQIWNPTHTRAEALAKQLIDDGFKASAVTDLEEAVKNNDIVSCATLSSQPLILRRWVQPGTHVDLIGSFRPNMRESDSDLFEDTSVFIDTDEALMKSGDLLEAINDEKFKTEDVLAELSELCKQLHPGRKDKKEITIFKAVGSAGEDLAAAVLIYEQNTQSF</sequence>
<dbReference type="Gene3D" id="3.30.1780.10">
    <property type="entry name" value="ornithine cyclodeaminase, domain 1"/>
    <property type="match status" value="1"/>
</dbReference>
<dbReference type="Gene3D" id="3.40.50.720">
    <property type="entry name" value="NAD(P)-binding Rossmann-like Domain"/>
    <property type="match status" value="1"/>
</dbReference>
<dbReference type="OrthoDB" id="5293744at2"/>
<dbReference type="PANTHER" id="PTHR13812">
    <property type="entry name" value="KETIMINE REDUCTASE MU-CRYSTALLIN"/>
    <property type="match status" value="1"/>
</dbReference>
<dbReference type="Pfam" id="PF02423">
    <property type="entry name" value="OCD_Mu_crystall"/>
    <property type="match status" value="1"/>
</dbReference>
<dbReference type="GO" id="GO:0016491">
    <property type="term" value="F:oxidoreductase activity"/>
    <property type="evidence" value="ECO:0007669"/>
    <property type="project" value="UniProtKB-ARBA"/>
</dbReference>
<evidence type="ECO:0000313" key="5">
    <source>
        <dbReference type="Proteomes" id="UP000594903"/>
    </source>
</evidence>
<dbReference type="NCBIfam" id="NF004793">
    <property type="entry name" value="PRK06141.1"/>
    <property type="match status" value="1"/>
</dbReference>
<keyword evidence="5" id="KW-1185">Reference proteome</keyword>
<dbReference type="InterPro" id="IPR003462">
    <property type="entry name" value="ODC_Mu_crystall"/>
</dbReference>
<dbReference type="GO" id="GO:0005737">
    <property type="term" value="C:cytoplasm"/>
    <property type="evidence" value="ECO:0007669"/>
    <property type="project" value="TreeGrafter"/>
</dbReference>
<reference evidence="3 4" key="1">
    <citation type="submission" date="2018-06" db="EMBL/GenBank/DDBJ databases">
        <authorList>
            <consortium name="Pathogen Informatics"/>
            <person name="Doyle S."/>
        </authorList>
    </citation>
    <scope>NUCLEOTIDE SEQUENCE [LARGE SCALE GENOMIC DNA]</scope>
    <source>
        <strain evidence="3 4">NCTC11997</strain>
    </source>
</reference>
<dbReference type="STRING" id="1122619.GCA_000373745_00998"/>
<dbReference type="InterPro" id="IPR036291">
    <property type="entry name" value="NAD(P)-bd_dom_sf"/>
</dbReference>
<dbReference type="PIRSF" id="PIRSF001439">
    <property type="entry name" value="CryM"/>
    <property type="match status" value="1"/>
</dbReference>
<dbReference type="EMBL" id="CP065725">
    <property type="protein sequence ID" value="QPT40404.1"/>
    <property type="molecule type" value="Genomic_DNA"/>
</dbReference>
<evidence type="ECO:0000256" key="1">
    <source>
        <dbReference type="ARBA" id="ARBA00008903"/>
    </source>
</evidence>
<dbReference type="GO" id="GO:0019752">
    <property type="term" value="P:carboxylic acid metabolic process"/>
    <property type="evidence" value="ECO:0007669"/>
    <property type="project" value="UniProtKB-ARBA"/>
</dbReference>
<name>A0A378XCR1_9BURK</name>
<organism evidence="3 4">
    <name type="scientific">Oligella ureolytica</name>
    <dbReference type="NCBI Taxonomy" id="90244"/>
    <lineage>
        <taxon>Bacteria</taxon>
        <taxon>Pseudomonadati</taxon>
        <taxon>Pseudomonadota</taxon>
        <taxon>Betaproteobacteria</taxon>
        <taxon>Burkholderiales</taxon>
        <taxon>Alcaligenaceae</taxon>
        <taxon>Oligella</taxon>
    </lineage>
</organism>
<proteinExistence type="inferred from homology"/>
<dbReference type="EMBL" id="UGSB01000001">
    <property type="protein sequence ID" value="SUA50989.1"/>
    <property type="molecule type" value="Genomic_DNA"/>
</dbReference>
<gene>
    <name evidence="2" type="ORF">I6G29_01940</name>
    <name evidence="3" type="ORF">NCTC11997_00436</name>
</gene>
<dbReference type="InterPro" id="IPR023401">
    <property type="entry name" value="ODC_N"/>
</dbReference>
<evidence type="ECO:0000313" key="2">
    <source>
        <dbReference type="EMBL" id="QPT40404.1"/>
    </source>
</evidence>
<comment type="similarity">
    <text evidence="1">Belongs to the ornithine cyclodeaminase/mu-crystallin family.</text>
</comment>
<dbReference type="Proteomes" id="UP000594903">
    <property type="component" value="Chromosome"/>
</dbReference>